<sequence>MSHKLARHFMSRPQAKTAIKAAVFAALMSLGACGGGQAVREQTDAERVEEANLKRTMLDAHVPTAIPVEARLSLSAPGNATGVAAQEVADLRTFGQDFVRLGRGNVVISVPNNASNSQSAAFVAQDVQRILFLAGVDYTRMVSGPYQASGSGDAPVLVSYGRYEAKATTCTPWSQVDPRKTASNLPPDRFGCAQNANLAAMIADPGDFLGDRRDTVRDAARLQNGIEQHRKGAVPTVSGAVATGGGGGQ</sequence>
<dbReference type="EMBL" id="BFBR01000011">
    <property type="protein sequence ID" value="GBF59198.1"/>
    <property type="molecule type" value="Genomic_DNA"/>
</dbReference>
<protein>
    <recommendedName>
        <fullName evidence="3">Pilus assembly protein CpaD</fullName>
    </recommendedName>
</protein>
<dbReference type="NCBIfam" id="TIGR02522">
    <property type="entry name" value="pilus_cpaD"/>
    <property type="match status" value="1"/>
</dbReference>
<dbReference type="InterPro" id="IPR019027">
    <property type="entry name" value="Pilus_biogenesis_CpaD-related"/>
</dbReference>
<evidence type="ECO:0000313" key="2">
    <source>
        <dbReference type="Proteomes" id="UP000245086"/>
    </source>
</evidence>
<keyword evidence="2" id="KW-1185">Reference proteome</keyword>
<evidence type="ECO:0008006" key="3">
    <source>
        <dbReference type="Google" id="ProtNLM"/>
    </source>
</evidence>
<reference evidence="1 2" key="1">
    <citation type="journal article" date="2018" name="Genome Announc.">
        <title>Draft Genome Sequence of "Candidatus Phycosocius bacilliformis," an Alphaproteobacterial Ectosymbiont of the Hydrocarbon-Producing Green Alga Botryococcus braunii.</title>
        <authorList>
            <person name="Tanabe Y."/>
            <person name="Yamaguchi H."/>
            <person name="Watanabe M.M."/>
        </authorList>
    </citation>
    <scope>NUCLEOTIDE SEQUENCE [LARGE SCALE GENOMIC DNA]</scope>
    <source>
        <strain evidence="1 2">BOTRYCO-2</strain>
    </source>
</reference>
<dbReference type="Proteomes" id="UP000245086">
    <property type="component" value="Unassembled WGS sequence"/>
</dbReference>
<comment type="caution">
    <text evidence="1">The sequence shown here is derived from an EMBL/GenBank/DDBJ whole genome shotgun (WGS) entry which is preliminary data.</text>
</comment>
<dbReference type="InterPro" id="IPR013361">
    <property type="entry name" value="Pilus_CpaD"/>
</dbReference>
<dbReference type="Pfam" id="PF09476">
    <property type="entry name" value="Pilus_CpaD"/>
    <property type="match status" value="1"/>
</dbReference>
<dbReference type="AlphaFoldDB" id="A0A2P2EDR2"/>
<name>A0A2P2EDR2_9PROT</name>
<organism evidence="1 2">
    <name type="scientific">Candidatus Phycosocius bacilliformis</name>
    <dbReference type="NCBI Taxonomy" id="1445552"/>
    <lineage>
        <taxon>Bacteria</taxon>
        <taxon>Pseudomonadati</taxon>
        <taxon>Pseudomonadota</taxon>
        <taxon>Alphaproteobacteria</taxon>
        <taxon>Caulobacterales</taxon>
        <taxon>Caulobacterales incertae sedis</taxon>
        <taxon>Candidatus Phycosocius</taxon>
    </lineage>
</organism>
<proteinExistence type="predicted"/>
<evidence type="ECO:0000313" key="1">
    <source>
        <dbReference type="EMBL" id="GBF59198.1"/>
    </source>
</evidence>
<gene>
    <name evidence="1" type="ORF">PbB2_02890</name>
</gene>
<dbReference type="PROSITE" id="PS51257">
    <property type="entry name" value="PROKAR_LIPOPROTEIN"/>
    <property type="match status" value="1"/>
</dbReference>
<accession>A0A2P2EDR2</accession>